<dbReference type="PROSITE" id="PS00028">
    <property type="entry name" value="ZINC_FINGER_C2H2_1"/>
    <property type="match status" value="1"/>
</dbReference>
<feature type="compositionally biased region" description="Polar residues" evidence="9">
    <location>
        <begin position="406"/>
        <end position="423"/>
    </location>
</feature>
<evidence type="ECO:0000313" key="11">
    <source>
        <dbReference type="EMBL" id="CAI0553027.1"/>
    </source>
</evidence>
<sequence length="530" mass="56860">MTMLHTQTHIHITSACHPRIDPDAEVIALSPKTLMATNRFICEVCNKGFQREQNLQLHRRGHNLPWKLKQKNKNEVVKRKVYLCPEPTCVHHEASRALGDLTGIKKHYSRKHGEKKWKCEKCAKRYAVQSDWKAHSKTCGTREYRCDCGTLFSRRDSFITHRAFCDALAQESARNPPPSLASHLFTGAGGAAAGLANNMTLGISSSTAHSSAAADILRLGGSTTGPGQFDHLLPPSTTTATSQQFRNQPGHLSPSSAAFFIPQQDTSDHHQSSYHQPFHHALMQQFSSDPNNAGGAAANQLFSLGFDSTTTTNNNNNMMTLFANNNNHGGGGGDHQHQMMMGSSTGGSVPLFSSSVHQQQMNNMVAHMSATALLQKAAQMGSTTSSNPNATTSASLLRSAFAAGPNHNNNHQKSSSGEKQPSLGTFGGSFFGDVDTDNGSSNNLHDLMNSFTSAANNNNNGSSSSNNKKLTRDFLGVGHVAAAVRGIATTISQQQQVGAALEGSSSLDSERNNNNSMGSHSSFGGNPSFQ</sequence>
<protein>
    <recommendedName>
        <fullName evidence="10">C2H2-type domain-containing protein</fullName>
    </recommendedName>
</protein>
<dbReference type="GO" id="GO:0003677">
    <property type="term" value="F:DNA binding"/>
    <property type="evidence" value="ECO:0007669"/>
    <property type="project" value="UniProtKB-KW"/>
</dbReference>
<evidence type="ECO:0000256" key="4">
    <source>
        <dbReference type="ARBA" id="ARBA00022833"/>
    </source>
</evidence>
<proteinExistence type="predicted"/>
<evidence type="ECO:0000256" key="7">
    <source>
        <dbReference type="ARBA" id="ARBA00023163"/>
    </source>
</evidence>
<dbReference type="Gene3D" id="3.30.160.60">
    <property type="entry name" value="Classic Zinc Finger"/>
    <property type="match status" value="2"/>
</dbReference>
<dbReference type="Pfam" id="PF12874">
    <property type="entry name" value="zf-met"/>
    <property type="match status" value="1"/>
</dbReference>
<dbReference type="InterPro" id="IPR055187">
    <property type="entry name" value="C2CH-3rd_BIRD-IDD"/>
</dbReference>
<dbReference type="EMBL" id="CAMGYJ010000010">
    <property type="protein sequence ID" value="CAI0553027.1"/>
    <property type="molecule type" value="Genomic_DNA"/>
</dbReference>
<keyword evidence="7" id="KW-0804">Transcription</keyword>
<evidence type="ECO:0000256" key="5">
    <source>
        <dbReference type="ARBA" id="ARBA00023015"/>
    </source>
</evidence>
<keyword evidence="3 8" id="KW-0863">Zinc-finger</keyword>
<dbReference type="InterPro" id="IPR013087">
    <property type="entry name" value="Znf_C2H2_type"/>
</dbReference>
<feature type="region of interest" description="Disordered" evidence="9">
    <location>
        <begin position="402"/>
        <end position="430"/>
    </location>
</feature>
<dbReference type="PANTHER" id="PTHR10593:SF214">
    <property type="entry name" value="PROTEIN INDETERMINATE-DOMAIN 5, CHLOROPLASTIC"/>
    <property type="match status" value="1"/>
</dbReference>
<evidence type="ECO:0000313" key="12">
    <source>
        <dbReference type="Proteomes" id="UP001154282"/>
    </source>
</evidence>
<dbReference type="Pfam" id="PF22995">
    <property type="entry name" value="C2CH-3rd_BIRD-IDD"/>
    <property type="match status" value="1"/>
</dbReference>
<accession>A0AAV0R954</accession>
<dbReference type="GO" id="GO:0008270">
    <property type="term" value="F:zinc ion binding"/>
    <property type="evidence" value="ECO:0007669"/>
    <property type="project" value="UniProtKB-KW"/>
</dbReference>
<evidence type="ECO:0000256" key="3">
    <source>
        <dbReference type="ARBA" id="ARBA00022771"/>
    </source>
</evidence>
<reference evidence="11" key="1">
    <citation type="submission" date="2022-08" db="EMBL/GenBank/DDBJ databases">
        <authorList>
            <person name="Gutierrez-Valencia J."/>
        </authorList>
    </citation>
    <scope>NUCLEOTIDE SEQUENCE</scope>
</reference>
<evidence type="ECO:0000256" key="2">
    <source>
        <dbReference type="ARBA" id="ARBA00022737"/>
    </source>
</evidence>
<comment type="caution">
    <text evidence="11">The sequence shown here is derived from an EMBL/GenBank/DDBJ whole genome shotgun (WGS) entry which is preliminary data.</text>
</comment>
<evidence type="ECO:0000256" key="1">
    <source>
        <dbReference type="ARBA" id="ARBA00022723"/>
    </source>
</evidence>
<keyword evidence="4" id="KW-0862">Zinc</keyword>
<dbReference type="InterPro" id="IPR055186">
    <property type="entry name" value="C2H2-2nd_BIRD-IDD"/>
</dbReference>
<keyword evidence="6" id="KW-0238">DNA-binding</keyword>
<feature type="region of interest" description="Disordered" evidence="9">
    <location>
        <begin position="501"/>
        <end position="530"/>
    </location>
</feature>
<gene>
    <name evidence="11" type="ORF">LITE_LOCUS46680</name>
</gene>
<keyword evidence="12" id="KW-1185">Reference proteome</keyword>
<dbReference type="Pfam" id="PF22992">
    <property type="entry name" value="C2CH-4th_BIRD-IDD"/>
    <property type="match status" value="1"/>
</dbReference>
<keyword evidence="1" id="KW-0479">Metal-binding</keyword>
<dbReference type="SUPFAM" id="SSF57667">
    <property type="entry name" value="beta-beta-alpha zinc fingers"/>
    <property type="match status" value="1"/>
</dbReference>
<evidence type="ECO:0000256" key="9">
    <source>
        <dbReference type="SAM" id="MobiDB-lite"/>
    </source>
</evidence>
<dbReference type="SMART" id="SM00355">
    <property type="entry name" value="ZnF_C2H2"/>
    <property type="match status" value="3"/>
</dbReference>
<evidence type="ECO:0000256" key="6">
    <source>
        <dbReference type="ARBA" id="ARBA00023125"/>
    </source>
</evidence>
<name>A0AAV0R954_9ROSI</name>
<dbReference type="InterPro" id="IPR036236">
    <property type="entry name" value="Znf_C2H2_sf"/>
</dbReference>
<dbReference type="GO" id="GO:0005634">
    <property type="term" value="C:nucleus"/>
    <property type="evidence" value="ECO:0007669"/>
    <property type="project" value="TreeGrafter"/>
</dbReference>
<keyword evidence="5" id="KW-0805">Transcription regulation</keyword>
<dbReference type="PANTHER" id="PTHR10593">
    <property type="entry name" value="SERINE/THREONINE-PROTEIN KINASE RIO"/>
    <property type="match status" value="1"/>
</dbReference>
<dbReference type="GO" id="GO:0003700">
    <property type="term" value="F:DNA-binding transcription factor activity"/>
    <property type="evidence" value="ECO:0007669"/>
    <property type="project" value="TreeGrafter"/>
</dbReference>
<feature type="domain" description="C2H2-type" evidence="10">
    <location>
        <begin position="40"/>
        <end position="62"/>
    </location>
</feature>
<dbReference type="InterPro" id="IPR031140">
    <property type="entry name" value="IDD1-16"/>
</dbReference>
<dbReference type="PROSITE" id="PS50157">
    <property type="entry name" value="ZINC_FINGER_C2H2_2"/>
    <property type="match status" value="1"/>
</dbReference>
<dbReference type="FunFam" id="3.30.160.60:FF:000554">
    <property type="entry name" value="protein indeterminate-domain 12-like"/>
    <property type="match status" value="1"/>
</dbReference>
<dbReference type="AlphaFoldDB" id="A0AAV0R954"/>
<dbReference type="FunFam" id="3.30.160.60:FF:000131">
    <property type="entry name" value="protein indeterminate-domain 5, chloroplastic-like"/>
    <property type="match status" value="1"/>
</dbReference>
<dbReference type="Proteomes" id="UP001154282">
    <property type="component" value="Unassembled WGS sequence"/>
</dbReference>
<organism evidence="11 12">
    <name type="scientific">Linum tenue</name>
    <dbReference type="NCBI Taxonomy" id="586396"/>
    <lineage>
        <taxon>Eukaryota</taxon>
        <taxon>Viridiplantae</taxon>
        <taxon>Streptophyta</taxon>
        <taxon>Embryophyta</taxon>
        <taxon>Tracheophyta</taxon>
        <taxon>Spermatophyta</taxon>
        <taxon>Magnoliopsida</taxon>
        <taxon>eudicotyledons</taxon>
        <taxon>Gunneridae</taxon>
        <taxon>Pentapetalae</taxon>
        <taxon>rosids</taxon>
        <taxon>fabids</taxon>
        <taxon>Malpighiales</taxon>
        <taxon>Linaceae</taxon>
        <taxon>Linum</taxon>
    </lineage>
</organism>
<evidence type="ECO:0000256" key="8">
    <source>
        <dbReference type="PROSITE-ProRule" id="PRU00042"/>
    </source>
</evidence>
<evidence type="ECO:0000259" key="10">
    <source>
        <dbReference type="PROSITE" id="PS50157"/>
    </source>
</evidence>
<dbReference type="InterPro" id="IPR055185">
    <property type="entry name" value="C2CH-4th_BIRD-IDD"/>
</dbReference>
<keyword evidence="2" id="KW-0677">Repeat</keyword>
<dbReference type="Pfam" id="PF22996">
    <property type="entry name" value="C2H2-2nd_BIRD-IDD"/>
    <property type="match status" value="1"/>
</dbReference>